<keyword evidence="3" id="KW-1185">Reference proteome</keyword>
<dbReference type="Proteomes" id="UP000887574">
    <property type="component" value="Unplaced"/>
</dbReference>
<feature type="compositionally biased region" description="Polar residues" evidence="1">
    <location>
        <begin position="150"/>
        <end position="167"/>
    </location>
</feature>
<feature type="compositionally biased region" description="Polar residues" evidence="1">
    <location>
        <begin position="89"/>
        <end position="100"/>
    </location>
</feature>
<evidence type="ECO:0000256" key="1">
    <source>
        <dbReference type="SAM" id="MobiDB-lite"/>
    </source>
</evidence>
<feature type="signal peptide" evidence="2">
    <location>
        <begin position="1"/>
        <end position="17"/>
    </location>
</feature>
<proteinExistence type="predicted"/>
<dbReference type="WBParaSite" id="jg9875">
    <property type="protein sequence ID" value="jg9875"/>
    <property type="gene ID" value="jg9875"/>
</dbReference>
<feature type="compositionally biased region" description="Polar residues" evidence="1">
    <location>
        <begin position="129"/>
        <end position="142"/>
    </location>
</feature>
<name>A0A915EV76_9BILA</name>
<organism evidence="3 4">
    <name type="scientific">Ditylenchus dipsaci</name>
    <dbReference type="NCBI Taxonomy" id="166011"/>
    <lineage>
        <taxon>Eukaryota</taxon>
        <taxon>Metazoa</taxon>
        <taxon>Ecdysozoa</taxon>
        <taxon>Nematoda</taxon>
        <taxon>Chromadorea</taxon>
        <taxon>Rhabditida</taxon>
        <taxon>Tylenchina</taxon>
        <taxon>Tylenchomorpha</taxon>
        <taxon>Sphaerularioidea</taxon>
        <taxon>Anguinidae</taxon>
        <taxon>Anguininae</taxon>
        <taxon>Ditylenchus</taxon>
    </lineage>
</organism>
<feature type="region of interest" description="Disordered" evidence="1">
    <location>
        <begin position="25"/>
        <end position="167"/>
    </location>
</feature>
<evidence type="ECO:0000313" key="4">
    <source>
        <dbReference type="WBParaSite" id="jg9875"/>
    </source>
</evidence>
<dbReference type="AlphaFoldDB" id="A0A915EV76"/>
<sequence>MHNYCLLVVLLIANVDAKRSLYKRNNEYGDAPKPQPEPVSSSVTKEEGKSASAPGQKPQSEGYGSGDAPNAVIGSSNTSTSPASSNGTEISTTTAKPNMETTIPTGAPATAAPAGSNNQYGDEVIAPSGENSGKSGTSSTESVMPEQSAVAVSQSVPEKAPSHSSGY</sequence>
<feature type="chain" id="PRO_5037448048" evidence="2">
    <location>
        <begin position="18"/>
        <end position="167"/>
    </location>
</feature>
<reference evidence="4" key="1">
    <citation type="submission" date="2022-11" db="UniProtKB">
        <authorList>
            <consortium name="WormBaseParasite"/>
        </authorList>
    </citation>
    <scope>IDENTIFICATION</scope>
</reference>
<evidence type="ECO:0000256" key="2">
    <source>
        <dbReference type="SAM" id="SignalP"/>
    </source>
</evidence>
<keyword evidence="2" id="KW-0732">Signal</keyword>
<accession>A0A915EV76</accession>
<evidence type="ECO:0000313" key="3">
    <source>
        <dbReference type="Proteomes" id="UP000887574"/>
    </source>
</evidence>
<protein>
    <submittedName>
        <fullName evidence="4">Uncharacterized protein</fullName>
    </submittedName>
</protein>
<feature type="compositionally biased region" description="Low complexity" evidence="1">
    <location>
        <begin position="101"/>
        <end position="115"/>
    </location>
</feature>
<feature type="compositionally biased region" description="Low complexity" evidence="1">
    <location>
        <begin position="74"/>
        <end position="88"/>
    </location>
</feature>